<reference evidence="3" key="1">
    <citation type="submission" date="2016-10" db="EMBL/GenBank/DDBJ databases">
        <authorList>
            <person name="Varghese N."/>
            <person name="Submissions S."/>
        </authorList>
    </citation>
    <scope>NUCLEOTIDE SEQUENCE [LARGE SCALE GENOMIC DNA]</scope>
    <source>
        <strain evidence="3">K1</strain>
    </source>
</reference>
<protein>
    <submittedName>
        <fullName evidence="2">Uncharacterized protein</fullName>
    </submittedName>
</protein>
<organism evidence="2 3">
    <name type="scientific">Anoxybacillus pushchinoensis</name>
    <dbReference type="NCBI Taxonomy" id="150248"/>
    <lineage>
        <taxon>Bacteria</taxon>
        <taxon>Bacillati</taxon>
        <taxon>Bacillota</taxon>
        <taxon>Bacilli</taxon>
        <taxon>Bacillales</taxon>
        <taxon>Anoxybacillaceae</taxon>
        <taxon>Anoxybacillus</taxon>
    </lineage>
</organism>
<dbReference type="EMBL" id="FOJQ01000004">
    <property type="protein sequence ID" value="SFA41178.1"/>
    <property type="molecule type" value="Genomic_DNA"/>
</dbReference>
<proteinExistence type="predicted"/>
<evidence type="ECO:0000256" key="1">
    <source>
        <dbReference type="SAM" id="Phobius"/>
    </source>
</evidence>
<gene>
    <name evidence="2" type="ORF">SAMN05216169_100458</name>
</gene>
<dbReference type="STRING" id="150248.SAMN05216169_100458"/>
<accession>A0A1I0SNV3</accession>
<keyword evidence="1" id="KW-0472">Membrane</keyword>
<keyword evidence="1" id="KW-0812">Transmembrane</keyword>
<keyword evidence="3" id="KW-1185">Reference proteome</keyword>
<dbReference type="RefSeq" id="WP_003394465.1">
    <property type="nucleotide sequence ID" value="NZ_FOJQ01000004.1"/>
</dbReference>
<dbReference type="AlphaFoldDB" id="A0A1I0SNV3"/>
<sequence length="124" mass="14590">MWLFLLIGFVCGYFMIAWTPMVEPFVFEVFLTDMIFDPLKTFFALVSFFIGFIANGVLIRTAVWHTWQAWRKEATGRKEQFLSYGVLLIFIVLAMIDVKKTAIFFLFSFLYGMMAMSAYKEREI</sequence>
<name>A0A1I0SNV3_9BACL</name>
<evidence type="ECO:0000313" key="2">
    <source>
        <dbReference type="EMBL" id="SFA41178.1"/>
    </source>
</evidence>
<dbReference type="OrthoDB" id="2971634at2"/>
<feature type="transmembrane region" description="Helical" evidence="1">
    <location>
        <begin position="80"/>
        <end position="96"/>
    </location>
</feature>
<evidence type="ECO:0000313" key="3">
    <source>
        <dbReference type="Proteomes" id="UP000198979"/>
    </source>
</evidence>
<feature type="transmembrane region" description="Helical" evidence="1">
    <location>
        <begin position="41"/>
        <end position="59"/>
    </location>
</feature>
<feature type="transmembrane region" description="Helical" evidence="1">
    <location>
        <begin position="102"/>
        <end position="119"/>
    </location>
</feature>
<dbReference type="Proteomes" id="UP000198979">
    <property type="component" value="Unassembled WGS sequence"/>
</dbReference>
<keyword evidence="1" id="KW-1133">Transmembrane helix</keyword>